<dbReference type="EMBL" id="CP044067">
    <property type="protein sequence ID" value="QET04835.1"/>
    <property type="molecule type" value="Genomic_DNA"/>
</dbReference>
<dbReference type="InterPro" id="IPR002347">
    <property type="entry name" value="SDR_fam"/>
</dbReference>
<dbReference type="GO" id="GO:0016491">
    <property type="term" value="F:oxidoreductase activity"/>
    <property type="evidence" value="ECO:0007669"/>
    <property type="project" value="UniProtKB-KW"/>
</dbReference>
<proteinExistence type="inferred from homology"/>
<dbReference type="CDD" id="cd05233">
    <property type="entry name" value="SDR_c"/>
    <property type="match status" value="1"/>
</dbReference>
<accession>A0A5P2HBT0</accession>
<gene>
    <name evidence="3" type="ORF">FOB72_22410</name>
</gene>
<comment type="similarity">
    <text evidence="1">Belongs to the short-chain dehydrogenases/reductases (SDR) family.</text>
</comment>
<evidence type="ECO:0000313" key="3">
    <source>
        <dbReference type="EMBL" id="QET04835.1"/>
    </source>
</evidence>
<dbReference type="OrthoDB" id="9178657at2"/>
<sequence>MSQQQAGRLAGKVVLVTGAGCVGPGWGNGRAVAVRFAEEGAKVFAADKNLSAMDETIARVRAIAGAEIEAHTCDVTQAAEVKAMVDACVARFGRVDILVNNVGGSARGGPVDLDEEAWDRQIDFNLKSVFLTCKYVLPLMEAQGGGAIVNTASTSGTRWTGAAQVGYASAKAAVIQFSRVVAVEYAKKKVRVNTVIPGQMHTPMVEARLAGQRAGGDVEALLAQRQARIPLGFMGDGRDTANAALFLASDEARFVTGAELVVDGGMSVRCD</sequence>
<evidence type="ECO:0000256" key="2">
    <source>
        <dbReference type="ARBA" id="ARBA00023002"/>
    </source>
</evidence>
<evidence type="ECO:0000256" key="1">
    <source>
        <dbReference type="ARBA" id="ARBA00006484"/>
    </source>
</evidence>
<dbReference type="Proteomes" id="UP000322822">
    <property type="component" value="Chromosome 2"/>
</dbReference>
<protein>
    <submittedName>
        <fullName evidence="3">SDR family oxidoreductase</fullName>
    </submittedName>
</protein>
<organism evidence="3 4">
    <name type="scientific">Cupriavidus pauculus</name>
    <dbReference type="NCBI Taxonomy" id="82633"/>
    <lineage>
        <taxon>Bacteria</taxon>
        <taxon>Pseudomonadati</taxon>
        <taxon>Pseudomonadota</taxon>
        <taxon>Betaproteobacteria</taxon>
        <taxon>Burkholderiales</taxon>
        <taxon>Burkholderiaceae</taxon>
        <taxon>Cupriavidus</taxon>
    </lineage>
</organism>
<dbReference type="Pfam" id="PF13561">
    <property type="entry name" value="adh_short_C2"/>
    <property type="match status" value="1"/>
</dbReference>
<reference evidence="3 4" key="1">
    <citation type="submission" date="2019-09" db="EMBL/GenBank/DDBJ databases">
        <title>FDA dAtabase for Regulatory Grade micrObial Sequences (FDA-ARGOS): Supporting development and validation of Infectious Disease Dx tests.</title>
        <authorList>
            <person name="Sciortino C."/>
            <person name="Tallon L."/>
            <person name="Sadzewicz L."/>
            <person name="Vavikolanu K."/>
            <person name="Mehta A."/>
            <person name="Aluvathingal J."/>
            <person name="Nadendla S."/>
            <person name="Nandy P."/>
            <person name="Geyer C."/>
            <person name="Yan Y."/>
            <person name="Sichtig H."/>
        </authorList>
    </citation>
    <scope>NUCLEOTIDE SEQUENCE [LARGE SCALE GENOMIC DNA]</scope>
    <source>
        <strain evidence="3 4">FDAARGOS_664</strain>
    </source>
</reference>
<dbReference type="PRINTS" id="PR00080">
    <property type="entry name" value="SDRFAMILY"/>
</dbReference>
<dbReference type="PANTHER" id="PTHR24321">
    <property type="entry name" value="DEHYDROGENASES, SHORT CHAIN"/>
    <property type="match status" value="1"/>
</dbReference>
<dbReference type="PANTHER" id="PTHR24321:SF15">
    <property type="entry name" value="OXIDOREDUCTASE UCPA"/>
    <property type="match status" value="1"/>
</dbReference>
<dbReference type="AlphaFoldDB" id="A0A5P2HBT0"/>
<keyword evidence="2" id="KW-0560">Oxidoreductase</keyword>
<dbReference type="RefSeq" id="WP_150374898.1">
    <property type="nucleotide sequence ID" value="NZ_CP044067.1"/>
</dbReference>
<evidence type="ECO:0000313" key="4">
    <source>
        <dbReference type="Proteomes" id="UP000322822"/>
    </source>
</evidence>
<dbReference type="Gene3D" id="3.40.50.720">
    <property type="entry name" value="NAD(P)-binding Rossmann-like Domain"/>
    <property type="match status" value="1"/>
</dbReference>
<dbReference type="PRINTS" id="PR00081">
    <property type="entry name" value="GDHRDH"/>
</dbReference>
<dbReference type="InterPro" id="IPR036291">
    <property type="entry name" value="NAD(P)-bd_dom_sf"/>
</dbReference>
<name>A0A5P2HBT0_9BURK</name>
<dbReference type="SUPFAM" id="SSF51735">
    <property type="entry name" value="NAD(P)-binding Rossmann-fold domains"/>
    <property type="match status" value="1"/>
</dbReference>
<dbReference type="FunFam" id="3.40.50.720:FF:000084">
    <property type="entry name" value="Short-chain dehydrogenase reductase"/>
    <property type="match status" value="1"/>
</dbReference>